<evidence type="ECO:0008006" key="3">
    <source>
        <dbReference type="Google" id="ProtNLM"/>
    </source>
</evidence>
<dbReference type="EMBL" id="MK072265">
    <property type="protein sequence ID" value="AYV81263.1"/>
    <property type="molecule type" value="Genomic_DNA"/>
</dbReference>
<evidence type="ECO:0000313" key="2">
    <source>
        <dbReference type="EMBL" id="AYV81263.1"/>
    </source>
</evidence>
<keyword evidence="1" id="KW-0812">Transmembrane</keyword>
<keyword evidence="1" id="KW-1133">Transmembrane helix</keyword>
<gene>
    <name evidence="2" type="ORF">Harvfovirus23_15</name>
</gene>
<protein>
    <recommendedName>
        <fullName evidence="3">WLM domain-containing protein</fullName>
    </recommendedName>
</protein>
<reference evidence="2" key="1">
    <citation type="submission" date="2018-10" db="EMBL/GenBank/DDBJ databases">
        <title>Hidden diversity of soil giant viruses.</title>
        <authorList>
            <person name="Schulz F."/>
            <person name="Alteio L."/>
            <person name="Goudeau D."/>
            <person name="Ryan E.M."/>
            <person name="Malmstrom R.R."/>
            <person name="Blanchard J."/>
            <person name="Woyke T."/>
        </authorList>
    </citation>
    <scope>NUCLEOTIDE SEQUENCE</scope>
    <source>
        <strain evidence="2">HAV1</strain>
    </source>
</reference>
<sequence>MRSTWIFIFITVTILAIIYIKYSHTGVLYVKSDINNEYYLVRDLQDKQLAANLLATIKTNMLNLTNYLFSHKDSKDFLQYRPYIEQLHERIKHVIIMESSEDSIYTSYSVNKGEEIIFCLRSRAIKDQLHKLNLLMYVVLHEMSHVACPEYGHTPLFKQIFAFITKNAITLGIYHKINFETQPEEYCGLTITDSII</sequence>
<name>A0A3G5A612_9VIRU</name>
<proteinExistence type="predicted"/>
<accession>A0A3G5A612</accession>
<organism evidence="2">
    <name type="scientific">Harvfovirus sp</name>
    <dbReference type="NCBI Taxonomy" id="2487768"/>
    <lineage>
        <taxon>Viruses</taxon>
        <taxon>Varidnaviria</taxon>
        <taxon>Bamfordvirae</taxon>
        <taxon>Nucleocytoviricota</taxon>
        <taxon>Megaviricetes</taxon>
        <taxon>Imitervirales</taxon>
        <taxon>Mimiviridae</taxon>
        <taxon>Klosneuvirinae</taxon>
    </lineage>
</organism>
<feature type="transmembrane region" description="Helical" evidence="1">
    <location>
        <begin position="6"/>
        <end position="22"/>
    </location>
</feature>
<evidence type="ECO:0000256" key="1">
    <source>
        <dbReference type="SAM" id="Phobius"/>
    </source>
</evidence>
<keyword evidence="1" id="KW-0472">Membrane</keyword>